<evidence type="ECO:0000256" key="1">
    <source>
        <dbReference type="SAM" id="MobiDB-lite"/>
    </source>
</evidence>
<proteinExistence type="predicted"/>
<dbReference type="EMBL" id="VCAU01000076">
    <property type="protein sequence ID" value="KAF9886521.1"/>
    <property type="molecule type" value="Genomic_DNA"/>
</dbReference>
<evidence type="ECO:0000313" key="3">
    <source>
        <dbReference type="Proteomes" id="UP001194746"/>
    </source>
</evidence>
<gene>
    <name evidence="2" type="ORF">FE257_011428</name>
</gene>
<organism evidence="2 3">
    <name type="scientific">Aspergillus nanangensis</name>
    <dbReference type="NCBI Taxonomy" id="2582783"/>
    <lineage>
        <taxon>Eukaryota</taxon>
        <taxon>Fungi</taxon>
        <taxon>Dikarya</taxon>
        <taxon>Ascomycota</taxon>
        <taxon>Pezizomycotina</taxon>
        <taxon>Eurotiomycetes</taxon>
        <taxon>Eurotiomycetidae</taxon>
        <taxon>Eurotiales</taxon>
        <taxon>Aspergillaceae</taxon>
        <taxon>Aspergillus</taxon>
        <taxon>Aspergillus subgen. Circumdati</taxon>
    </lineage>
</organism>
<accession>A0AAD4CHB4</accession>
<comment type="caution">
    <text evidence="2">The sequence shown here is derived from an EMBL/GenBank/DDBJ whole genome shotgun (WGS) entry which is preliminary data.</text>
</comment>
<feature type="compositionally biased region" description="Polar residues" evidence="1">
    <location>
        <begin position="22"/>
        <end position="40"/>
    </location>
</feature>
<protein>
    <submittedName>
        <fullName evidence="2">Uncharacterized protein</fullName>
    </submittedName>
</protein>
<reference evidence="2" key="1">
    <citation type="journal article" date="2019" name="Beilstein J. Org. Chem.">
        <title>Nanangenines: drimane sesquiterpenoids as the dominant metabolite cohort of a novel Australian fungus, Aspergillus nanangensis.</title>
        <authorList>
            <person name="Lacey H.J."/>
            <person name="Gilchrist C.L.M."/>
            <person name="Crombie A."/>
            <person name="Kalaitzis J.A."/>
            <person name="Vuong D."/>
            <person name="Rutledge P.J."/>
            <person name="Turner P."/>
            <person name="Pitt J.I."/>
            <person name="Lacey E."/>
            <person name="Chooi Y.H."/>
            <person name="Piggott A.M."/>
        </authorList>
    </citation>
    <scope>NUCLEOTIDE SEQUENCE</scope>
    <source>
        <strain evidence="2">MST-FP2251</strain>
    </source>
</reference>
<feature type="region of interest" description="Disordered" evidence="1">
    <location>
        <begin position="1"/>
        <end position="40"/>
    </location>
</feature>
<dbReference type="Proteomes" id="UP001194746">
    <property type="component" value="Unassembled WGS sequence"/>
</dbReference>
<sequence length="99" mass="11130">MSHNHTRARTTISAWLARTAPTPETSNAPSSPQVLSPNRSLTAMTTASKRDDGLCVLTTLCNYVHHLWGNARFALEPIEMSDNKTSLKMRFWWLPRSCS</sequence>
<name>A0AAD4CHB4_ASPNN</name>
<keyword evidence="3" id="KW-1185">Reference proteome</keyword>
<reference evidence="2" key="2">
    <citation type="submission" date="2020-02" db="EMBL/GenBank/DDBJ databases">
        <authorList>
            <person name="Gilchrist C.L.M."/>
            <person name="Chooi Y.-H."/>
        </authorList>
    </citation>
    <scope>NUCLEOTIDE SEQUENCE</scope>
    <source>
        <strain evidence="2">MST-FP2251</strain>
    </source>
</reference>
<dbReference type="AlphaFoldDB" id="A0AAD4CHB4"/>
<evidence type="ECO:0000313" key="2">
    <source>
        <dbReference type="EMBL" id="KAF9886521.1"/>
    </source>
</evidence>